<feature type="domain" description="LysM" evidence="2">
    <location>
        <begin position="26"/>
        <end position="69"/>
    </location>
</feature>
<dbReference type="InterPro" id="IPR018392">
    <property type="entry name" value="LysM"/>
</dbReference>
<reference evidence="3" key="1">
    <citation type="submission" date="2016-02" db="EMBL/GenBank/DDBJ databases">
        <title>Genome sequence of Bacillus trypoxylicola KCTC 13244(T).</title>
        <authorList>
            <person name="Jeong H."/>
            <person name="Park S.-H."/>
            <person name="Choi S.-K."/>
        </authorList>
    </citation>
    <scope>NUCLEOTIDE SEQUENCE [LARGE SCALE GENOMIC DNA]</scope>
    <source>
        <strain evidence="3">KCTC 13244</strain>
    </source>
</reference>
<feature type="signal peptide" evidence="1">
    <location>
        <begin position="1"/>
        <end position="24"/>
    </location>
</feature>
<dbReference type="EMBL" id="LTAO01000012">
    <property type="protein sequence ID" value="KYG32391.1"/>
    <property type="molecule type" value="Genomic_DNA"/>
</dbReference>
<dbReference type="CDD" id="cd00118">
    <property type="entry name" value="LysM"/>
    <property type="match status" value="1"/>
</dbReference>
<dbReference type="Pfam" id="PF07486">
    <property type="entry name" value="Hydrolase_2"/>
    <property type="match status" value="1"/>
</dbReference>
<feature type="chain" id="PRO_5007833883" evidence="1">
    <location>
        <begin position="25"/>
        <end position="195"/>
    </location>
</feature>
<dbReference type="AlphaFoldDB" id="A0A162EEK5"/>
<evidence type="ECO:0000259" key="2">
    <source>
        <dbReference type="PROSITE" id="PS51782"/>
    </source>
</evidence>
<dbReference type="SUPFAM" id="SSF54106">
    <property type="entry name" value="LysM domain"/>
    <property type="match status" value="1"/>
</dbReference>
<evidence type="ECO:0000313" key="3">
    <source>
        <dbReference type="EMBL" id="KYG32391.1"/>
    </source>
</evidence>
<dbReference type="Gene3D" id="1.10.10.2520">
    <property type="entry name" value="Cell wall hydrolase SleB, domain 1"/>
    <property type="match status" value="1"/>
</dbReference>
<dbReference type="STRING" id="519424.AZF04_06420"/>
<dbReference type="Gene3D" id="3.10.350.10">
    <property type="entry name" value="LysM domain"/>
    <property type="match status" value="1"/>
</dbReference>
<dbReference type="InterPro" id="IPR036779">
    <property type="entry name" value="LysM_dom_sf"/>
</dbReference>
<gene>
    <name evidence="3" type="ORF">AZF04_06420</name>
</gene>
<dbReference type="Proteomes" id="UP000075806">
    <property type="component" value="Unassembled WGS sequence"/>
</dbReference>
<comment type="caution">
    <text evidence="3">The sequence shown here is derived from an EMBL/GenBank/DDBJ whole genome shotgun (WGS) entry which is preliminary data.</text>
</comment>
<dbReference type="SMART" id="SM00257">
    <property type="entry name" value="LysM"/>
    <property type="match status" value="1"/>
</dbReference>
<evidence type="ECO:0000256" key="1">
    <source>
        <dbReference type="SAM" id="SignalP"/>
    </source>
</evidence>
<dbReference type="GO" id="GO:0016787">
    <property type="term" value="F:hydrolase activity"/>
    <property type="evidence" value="ECO:0007669"/>
    <property type="project" value="InterPro"/>
</dbReference>
<evidence type="ECO:0000313" key="4">
    <source>
        <dbReference type="Proteomes" id="UP000075806"/>
    </source>
</evidence>
<dbReference type="RefSeq" id="WP_061948655.1">
    <property type="nucleotide sequence ID" value="NZ_LTAO01000012.1"/>
</dbReference>
<dbReference type="Gene3D" id="6.20.240.60">
    <property type="match status" value="1"/>
</dbReference>
<organism evidence="3 4">
    <name type="scientific">Alkalihalobacillus trypoxylicola</name>
    <dbReference type="NCBI Taxonomy" id="519424"/>
    <lineage>
        <taxon>Bacteria</taxon>
        <taxon>Bacillati</taxon>
        <taxon>Bacillota</taxon>
        <taxon>Bacilli</taxon>
        <taxon>Bacillales</taxon>
        <taxon>Bacillaceae</taxon>
        <taxon>Alkalihalobacillus</taxon>
    </lineage>
</organism>
<dbReference type="InterPro" id="IPR011105">
    <property type="entry name" value="Cell_wall_hydrolase_SleB"/>
</dbReference>
<keyword evidence="4" id="KW-1185">Reference proteome</keyword>
<sequence length="195" mass="21410">MKKFTMSFLAVASLAFLNIDEAKAQSNHTVKEGESLYKIGQQYGVAVQSLKEMNERNSNLIMVGEVLQIPESISEAEKDLLARLVRAEAQGEPYAGKVAVATVVLNRVQHTDFPDTITEVIQEVTPSGHYAFTPYMNGEINKPADAESKAAVNEALAFDGQGQGSIFFYNPQTATNHWNATRTETITIGKHVFSK</sequence>
<accession>A0A162EEK5</accession>
<dbReference type="PROSITE" id="PS51782">
    <property type="entry name" value="LYSM"/>
    <property type="match status" value="1"/>
</dbReference>
<dbReference type="Pfam" id="PF01476">
    <property type="entry name" value="LysM"/>
    <property type="match status" value="1"/>
</dbReference>
<name>A0A162EEK5_9BACI</name>
<keyword evidence="1" id="KW-0732">Signal</keyword>
<protein>
    <submittedName>
        <fullName evidence="3">Peptidoglycan-binding protein</fullName>
    </submittedName>
</protein>
<proteinExistence type="predicted"/>
<dbReference type="InterPro" id="IPR042047">
    <property type="entry name" value="SleB_dom1"/>
</dbReference>